<dbReference type="Proteomes" id="UP000770015">
    <property type="component" value="Unassembled WGS sequence"/>
</dbReference>
<reference evidence="2" key="1">
    <citation type="journal article" date="2021" name="Nat. Commun.">
        <title>Genetic determinants of endophytism in the Arabidopsis root mycobiome.</title>
        <authorList>
            <person name="Mesny F."/>
            <person name="Miyauchi S."/>
            <person name="Thiergart T."/>
            <person name="Pickel B."/>
            <person name="Atanasova L."/>
            <person name="Karlsson M."/>
            <person name="Huettel B."/>
            <person name="Barry K.W."/>
            <person name="Haridas S."/>
            <person name="Chen C."/>
            <person name="Bauer D."/>
            <person name="Andreopoulos W."/>
            <person name="Pangilinan J."/>
            <person name="LaButti K."/>
            <person name="Riley R."/>
            <person name="Lipzen A."/>
            <person name="Clum A."/>
            <person name="Drula E."/>
            <person name="Henrissat B."/>
            <person name="Kohler A."/>
            <person name="Grigoriev I.V."/>
            <person name="Martin F.M."/>
            <person name="Hacquard S."/>
        </authorList>
    </citation>
    <scope>NUCLEOTIDE SEQUENCE</scope>
    <source>
        <strain evidence="2">MPI-SDFR-AT-0117</strain>
    </source>
</reference>
<evidence type="ECO:0000313" key="3">
    <source>
        <dbReference type="Proteomes" id="UP000770015"/>
    </source>
</evidence>
<keyword evidence="3" id="KW-1185">Reference proteome</keyword>
<proteinExistence type="predicted"/>
<name>A0A9P9AIK1_9PEZI</name>
<comment type="caution">
    <text evidence="2">The sequence shown here is derived from an EMBL/GenBank/DDBJ whole genome shotgun (WGS) entry which is preliminary data.</text>
</comment>
<dbReference type="EMBL" id="JAGSXJ010000001">
    <property type="protein sequence ID" value="KAH6697474.1"/>
    <property type="molecule type" value="Genomic_DNA"/>
</dbReference>
<dbReference type="AlphaFoldDB" id="A0A9P9AIK1"/>
<protein>
    <submittedName>
        <fullName evidence="2">Uncharacterized protein</fullName>
    </submittedName>
</protein>
<gene>
    <name evidence="2" type="ORF">F5X68DRAFT_4920</name>
</gene>
<accession>A0A9P9AIK1</accession>
<organism evidence="2 3">
    <name type="scientific">Plectosphaerella plurivora</name>
    <dbReference type="NCBI Taxonomy" id="936078"/>
    <lineage>
        <taxon>Eukaryota</taxon>
        <taxon>Fungi</taxon>
        <taxon>Dikarya</taxon>
        <taxon>Ascomycota</taxon>
        <taxon>Pezizomycotina</taxon>
        <taxon>Sordariomycetes</taxon>
        <taxon>Hypocreomycetidae</taxon>
        <taxon>Glomerellales</taxon>
        <taxon>Plectosphaerellaceae</taxon>
        <taxon>Plectosphaerella</taxon>
    </lineage>
</organism>
<feature type="region of interest" description="Disordered" evidence="1">
    <location>
        <begin position="1"/>
        <end position="52"/>
    </location>
</feature>
<sequence length="238" mass="26857">MGLSPRIPIRSDSDPRRPVRGDEQRGRREDAEWAAEQTHARPPNVPRNELMTDHDNTYQRNRTDAHTTPPASAHTLQPCPDTLVAFEHTEWLRAYCRCHCPVTPPVPPARAATPTQHDDTVLNLVVLVYVRGAARDGKELHRMPASINLPWASSSPAPDSFRTEGEWSISRTQKVLPIFPPDWTIDRSWPAIHPGRKPQDPAPYRAHAAGCPQTEMATFLSDHRRQDHKLLKCHPATT</sequence>
<evidence type="ECO:0000256" key="1">
    <source>
        <dbReference type="SAM" id="MobiDB-lite"/>
    </source>
</evidence>
<feature type="compositionally biased region" description="Basic and acidic residues" evidence="1">
    <location>
        <begin position="9"/>
        <end position="31"/>
    </location>
</feature>
<evidence type="ECO:0000313" key="2">
    <source>
        <dbReference type="EMBL" id="KAH6697474.1"/>
    </source>
</evidence>